<dbReference type="GeneID" id="61187081"/>
<keyword evidence="5 6" id="KW-0472">Membrane</keyword>
<dbReference type="EMBL" id="CP042374">
    <property type="protein sequence ID" value="QEA33508.1"/>
    <property type="molecule type" value="Genomic_DNA"/>
</dbReference>
<evidence type="ECO:0000259" key="7">
    <source>
        <dbReference type="Pfam" id="PF04024"/>
    </source>
</evidence>
<keyword evidence="3 6" id="KW-0812">Transmembrane</keyword>
<dbReference type="PANTHER" id="PTHR33885">
    <property type="entry name" value="PHAGE SHOCK PROTEIN C"/>
    <property type="match status" value="1"/>
</dbReference>
<protein>
    <submittedName>
        <fullName evidence="8">PspC domain-containing protein</fullName>
    </submittedName>
</protein>
<name>A0AAE6IK78_LEUCA</name>
<comment type="subcellular location">
    <subcellularLocation>
        <location evidence="1">Cell membrane</location>
        <topology evidence="1">Single-pass membrane protein</topology>
    </subcellularLocation>
</comment>
<feature type="transmembrane region" description="Helical" evidence="6">
    <location>
        <begin position="35"/>
        <end position="60"/>
    </location>
</feature>
<accession>A0AAE6IK78</accession>
<evidence type="ECO:0000313" key="9">
    <source>
        <dbReference type="Proteomes" id="UP000321332"/>
    </source>
</evidence>
<dbReference type="Proteomes" id="UP000321332">
    <property type="component" value="Chromosome"/>
</dbReference>
<feature type="domain" description="Phage shock protein PspC N-terminal" evidence="7">
    <location>
        <begin position="5"/>
        <end position="62"/>
    </location>
</feature>
<keyword evidence="2" id="KW-1003">Cell membrane</keyword>
<evidence type="ECO:0000256" key="1">
    <source>
        <dbReference type="ARBA" id="ARBA00004162"/>
    </source>
</evidence>
<dbReference type="RefSeq" id="WP_147000441.1">
    <property type="nucleotide sequence ID" value="NZ_CP042374.1"/>
</dbReference>
<proteinExistence type="predicted"/>
<dbReference type="InterPro" id="IPR007168">
    <property type="entry name" value="Phageshock_PspC_N"/>
</dbReference>
<dbReference type="InterPro" id="IPR052027">
    <property type="entry name" value="PspC"/>
</dbReference>
<dbReference type="Pfam" id="PF04024">
    <property type="entry name" value="PspC"/>
    <property type="match status" value="1"/>
</dbReference>
<evidence type="ECO:0000256" key="5">
    <source>
        <dbReference type="ARBA" id="ARBA00023136"/>
    </source>
</evidence>
<keyword evidence="4 6" id="KW-1133">Transmembrane helix</keyword>
<reference evidence="8 9" key="1">
    <citation type="submission" date="2019-06" db="EMBL/GenBank/DDBJ databases">
        <title>Genome analyses of bacteria isolated from kimchi.</title>
        <authorList>
            <person name="Lee S."/>
            <person name="Ahn S."/>
            <person name="Roh S."/>
        </authorList>
    </citation>
    <scope>NUCLEOTIDE SEQUENCE [LARGE SCALE GENOMIC DNA]</scope>
    <source>
        <strain evidence="8 9">CBA3620</strain>
    </source>
</reference>
<evidence type="ECO:0000256" key="2">
    <source>
        <dbReference type="ARBA" id="ARBA00022475"/>
    </source>
</evidence>
<organism evidence="8 9">
    <name type="scientific">Leuconostoc carnosum</name>
    <dbReference type="NCBI Taxonomy" id="1252"/>
    <lineage>
        <taxon>Bacteria</taxon>
        <taxon>Bacillati</taxon>
        <taxon>Bacillota</taxon>
        <taxon>Bacilli</taxon>
        <taxon>Lactobacillales</taxon>
        <taxon>Lactobacillaceae</taxon>
        <taxon>Leuconostoc</taxon>
    </lineage>
</organism>
<evidence type="ECO:0000313" key="8">
    <source>
        <dbReference type="EMBL" id="QEA33508.1"/>
    </source>
</evidence>
<gene>
    <name evidence="8" type="ORF">FGL89_04925</name>
</gene>
<evidence type="ECO:0000256" key="4">
    <source>
        <dbReference type="ARBA" id="ARBA00022989"/>
    </source>
</evidence>
<dbReference type="PANTHER" id="PTHR33885:SF3">
    <property type="entry name" value="PHAGE SHOCK PROTEIN C"/>
    <property type="match status" value="1"/>
</dbReference>
<sequence length="83" mass="9479">MTHKKQLTRSRNNRMVGGVIGGISEYFGWDATIVRVIYVILSIFPVIPGIALYILAWIIIPDSPRRTHRYTHGSRKDITPDDN</sequence>
<dbReference type="AlphaFoldDB" id="A0AAE6IK78"/>
<evidence type="ECO:0000256" key="3">
    <source>
        <dbReference type="ARBA" id="ARBA00022692"/>
    </source>
</evidence>
<dbReference type="GO" id="GO:0005886">
    <property type="term" value="C:plasma membrane"/>
    <property type="evidence" value="ECO:0007669"/>
    <property type="project" value="UniProtKB-SubCell"/>
</dbReference>
<evidence type="ECO:0000256" key="6">
    <source>
        <dbReference type="SAM" id="Phobius"/>
    </source>
</evidence>